<proteinExistence type="predicted"/>
<name>A0A6J6LIE0_9ZZZZ</name>
<accession>A0A6J6LIE0</accession>
<organism evidence="2">
    <name type="scientific">freshwater metagenome</name>
    <dbReference type="NCBI Taxonomy" id="449393"/>
    <lineage>
        <taxon>unclassified sequences</taxon>
        <taxon>metagenomes</taxon>
        <taxon>ecological metagenomes</taxon>
    </lineage>
</organism>
<dbReference type="AlphaFoldDB" id="A0A6J6LIE0"/>
<reference evidence="2" key="1">
    <citation type="submission" date="2020-05" db="EMBL/GenBank/DDBJ databases">
        <authorList>
            <person name="Chiriac C."/>
            <person name="Salcher M."/>
            <person name="Ghai R."/>
            <person name="Kavagutti S V."/>
        </authorList>
    </citation>
    <scope>NUCLEOTIDE SEQUENCE</scope>
</reference>
<sequence length="75" mass="8076">MMKRFFWFSLGVVAGATGLMWARRKAIAAAEKITPSAILSVLIDSAKTLVTRLIALYGKSESSSSAPVPPEPRQP</sequence>
<protein>
    <submittedName>
        <fullName evidence="2">Unannotated protein</fullName>
    </submittedName>
</protein>
<evidence type="ECO:0000313" key="2">
    <source>
        <dbReference type="EMBL" id="CAB4661446.1"/>
    </source>
</evidence>
<dbReference type="EMBL" id="CAEZWV010000002">
    <property type="protein sequence ID" value="CAB4661446.1"/>
    <property type="molecule type" value="Genomic_DNA"/>
</dbReference>
<gene>
    <name evidence="1" type="ORF">UFOPK2086_00194</name>
    <name evidence="2" type="ORF">UFOPK2295_00204</name>
</gene>
<evidence type="ECO:0000313" key="1">
    <source>
        <dbReference type="EMBL" id="CAB4628824.1"/>
    </source>
</evidence>
<dbReference type="EMBL" id="CAEZVQ010000010">
    <property type="protein sequence ID" value="CAB4628824.1"/>
    <property type="molecule type" value="Genomic_DNA"/>
</dbReference>